<proteinExistence type="predicted"/>
<reference evidence="2" key="1">
    <citation type="journal article" date="2015" name="Nat. Genet.">
        <title>The genome and transcriptome of the zoonotic hookworm Ancylostoma ceylanicum identify infection-specific gene families.</title>
        <authorList>
            <person name="Schwarz E.M."/>
            <person name="Hu Y."/>
            <person name="Antoshechkin I."/>
            <person name="Miller M.M."/>
            <person name="Sternberg P.W."/>
            <person name="Aroian R.V."/>
        </authorList>
    </citation>
    <scope>NUCLEOTIDE SEQUENCE</scope>
    <source>
        <strain evidence="2">HY135</strain>
    </source>
</reference>
<protein>
    <submittedName>
        <fullName evidence="1">Uncharacterized protein</fullName>
    </submittedName>
</protein>
<evidence type="ECO:0000313" key="1">
    <source>
        <dbReference type="EMBL" id="EYC41739.1"/>
    </source>
</evidence>
<accession>A0A016WPJ2</accession>
<dbReference type="Proteomes" id="UP000024635">
    <property type="component" value="Unassembled WGS sequence"/>
</dbReference>
<gene>
    <name evidence="1" type="primary">Acey_s0558.g3416</name>
    <name evidence="1" type="ORF">Y032_0558g3416</name>
</gene>
<keyword evidence="2" id="KW-1185">Reference proteome</keyword>
<dbReference type="AlphaFoldDB" id="A0A016WPJ2"/>
<organism evidence="1 2">
    <name type="scientific">Ancylostoma ceylanicum</name>
    <dbReference type="NCBI Taxonomy" id="53326"/>
    <lineage>
        <taxon>Eukaryota</taxon>
        <taxon>Metazoa</taxon>
        <taxon>Ecdysozoa</taxon>
        <taxon>Nematoda</taxon>
        <taxon>Chromadorea</taxon>
        <taxon>Rhabditida</taxon>
        <taxon>Rhabditina</taxon>
        <taxon>Rhabditomorpha</taxon>
        <taxon>Strongyloidea</taxon>
        <taxon>Ancylostomatidae</taxon>
        <taxon>Ancylostomatinae</taxon>
        <taxon>Ancylostoma</taxon>
    </lineage>
</organism>
<name>A0A016WPJ2_9BILA</name>
<dbReference type="EMBL" id="JARK01000158">
    <property type="protein sequence ID" value="EYC41739.1"/>
    <property type="molecule type" value="Genomic_DNA"/>
</dbReference>
<comment type="caution">
    <text evidence="1">The sequence shown here is derived from an EMBL/GenBank/DDBJ whole genome shotgun (WGS) entry which is preliminary data.</text>
</comment>
<sequence>MALDSVRIDAHQLLKTTLPIVLLEEYCNNKVFIAGVAPARASDNRNASESLSVRTRYKVFGEYGGSPTYRTPPSQWSGLTPSRLAPHQLLLRVCSS</sequence>
<evidence type="ECO:0000313" key="2">
    <source>
        <dbReference type="Proteomes" id="UP000024635"/>
    </source>
</evidence>